<sequence>MSFSEPSTSAHPVSPDDHMFRSALENDTSASSLDLPSMIATSDRIHCRLGLPRIRTISASHPSGRRRGTSTMHVSSISTVAEYRDPGEDGGRLGTDTDCPILTRSFRLAEENTRVKLEFLHASYGASTAAGHPSHMYQRATDLGALVGPLIATRF</sequence>
<proteinExistence type="predicted"/>
<accession>A0A2H3JC02</accession>
<gene>
    <name evidence="1" type="ORF">WOLCODRAFT_155871</name>
</gene>
<evidence type="ECO:0000313" key="2">
    <source>
        <dbReference type="Proteomes" id="UP000218811"/>
    </source>
</evidence>
<organism evidence="1 2">
    <name type="scientific">Wolfiporia cocos (strain MD-104)</name>
    <name type="common">Brown rot fungus</name>
    <dbReference type="NCBI Taxonomy" id="742152"/>
    <lineage>
        <taxon>Eukaryota</taxon>
        <taxon>Fungi</taxon>
        <taxon>Dikarya</taxon>
        <taxon>Basidiomycota</taxon>
        <taxon>Agaricomycotina</taxon>
        <taxon>Agaricomycetes</taxon>
        <taxon>Polyporales</taxon>
        <taxon>Phaeolaceae</taxon>
        <taxon>Wolfiporia</taxon>
    </lineage>
</organism>
<dbReference type="Proteomes" id="UP000218811">
    <property type="component" value="Unassembled WGS sequence"/>
</dbReference>
<reference evidence="1 2" key="1">
    <citation type="journal article" date="2012" name="Science">
        <title>The Paleozoic origin of enzymatic lignin decomposition reconstructed from 31 fungal genomes.</title>
        <authorList>
            <person name="Floudas D."/>
            <person name="Binder M."/>
            <person name="Riley R."/>
            <person name="Barry K."/>
            <person name="Blanchette R.A."/>
            <person name="Henrissat B."/>
            <person name="Martinez A.T."/>
            <person name="Otillar R."/>
            <person name="Spatafora J.W."/>
            <person name="Yadav J.S."/>
            <person name="Aerts A."/>
            <person name="Benoit I."/>
            <person name="Boyd A."/>
            <person name="Carlson A."/>
            <person name="Copeland A."/>
            <person name="Coutinho P.M."/>
            <person name="de Vries R.P."/>
            <person name="Ferreira P."/>
            <person name="Findley K."/>
            <person name="Foster B."/>
            <person name="Gaskell J."/>
            <person name="Glotzer D."/>
            <person name="Gorecki P."/>
            <person name="Heitman J."/>
            <person name="Hesse C."/>
            <person name="Hori C."/>
            <person name="Igarashi K."/>
            <person name="Jurgens J.A."/>
            <person name="Kallen N."/>
            <person name="Kersten P."/>
            <person name="Kohler A."/>
            <person name="Kuees U."/>
            <person name="Kumar T.K.A."/>
            <person name="Kuo A."/>
            <person name="LaButti K."/>
            <person name="Larrondo L.F."/>
            <person name="Lindquist E."/>
            <person name="Ling A."/>
            <person name="Lombard V."/>
            <person name="Lucas S."/>
            <person name="Lundell T."/>
            <person name="Martin R."/>
            <person name="McLaughlin D.J."/>
            <person name="Morgenstern I."/>
            <person name="Morin E."/>
            <person name="Murat C."/>
            <person name="Nagy L.G."/>
            <person name="Nolan M."/>
            <person name="Ohm R.A."/>
            <person name="Patyshakuliyeva A."/>
            <person name="Rokas A."/>
            <person name="Ruiz-Duenas F.J."/>
            <person name="Sabat G."/>
            <person name="Salamov A."/>
            <person name="Samejima M."/>
            <person name="Schmutz J."/>
            <person name="Slot J.C."/>
            <person name="St John F."/>
            <person name="Stenlid J."/>
            <person name="Sun H."/>
            <person name="Sun S."/>
            <person name="Syed K."/>
            <person name="Tsang A."/>
            <person name="Wiebenga A."/>
            <person name="Young D."/>
            <person name="Pisabarro A."/>
            <person name="Eastwood D.C."/>
            <person name="Martin F."/>
            <person name="Cullen D."/>
            <person name="Grigoriev I.V."/>
            <person name="Hibbett D.S."/>
        </authorList>
    </citation>
    <scope>NUCLEOTIDE SEQUENCE [LARGE SCALE GENOMIC DNA]</scope>
    <source>
        <strain evidence="1 2">MD-104</strain>
    </source>
</reference>
<dbReference type="AlphaFoldDB" id="A0A2H3JC02"/>
<keyword evidence="2" id="KW-1185">Reference proteome</keyword>
<evidence type="ECO:0000313" key="1">
    <source>
        <dbReference type="EMBL" id="PCH35198.1"/>
    </source>
</evidence>
<name>A0A2H3JC02_WOLCO</name>
<protein>
    <submittedName>
        <fullName evidence="1">Uncharacterized protein</fullName>
    </submittedName>
</protein>
<dbReference type="EMBL" id="KB467843">
    <property type="protein sequence ID" value="PCH35198.1"/>
    <property type="molecule type" value="Genomic_DNA"/>
</dbReference>